<dbReference type="SUPFAM" id="SSF52540">
    <property type="entry name" value="P-loop containing nucleoside triphosphate hydrolases"/>
    <property type="match status" value="1"/>
</dbReference>
<dbReference type="EMBL" id="NFHM01000017">
    <property type="protein sequence ID" value="OUN41590.1"/>
    <property type="molecule type" value="Genomic_DNA"/>
</dbReference>
<evidence type="ECO:0000256" key="3">
    <source>
        <dbReference type="ARBA" id="ARBA00023015"/>
    </source>
</evidence>
<dbReference type="PROSITE" id="PS00675">
    <property type="entry name" value="SIGMA54_INTERACT_1"/>
    <property type="match status" value="1"/>
</dbReference>
<dbReference type="GO" id="GO:0006355">
    <property type="term" value="P:regulation of DNA-templated transcription"/>
    <property type="evidence" value="ECO:0007669"/>
    <property type="project" value="InterPro"/>
</dbReference>
<evidence type="ECO:0000313" key="6">
    <source>
        <dbReference type="EMBL" id="OUN41590.1"/>
    </source>
</evidence>
<evidence type="ECO:0000313" key="7">
    <source>
        <dbReference type="Proteomes" id="UP000195455"/>
    </source>
</evidence>
<dbReference type="PROSITE" id="PS00688">
    <property type="entry name" value="SIGMA54_INTERACT_3"/>
    <property type="match status" value="1"/>
</dbReference>
<dbReference type="PANTHER" id="PTHR32071:SF57">
    <property type="entry name" value="C4-DICARBOXYLATE TRANSPORT TRANSCRIPTIONAL REGULATORY PROTEIN DCTD"/>
    <property type="match status" value="1"/>
</dbReference>
<dbReference type="SUPFAM" id="SSF46689">
    <property type="entry name" value="Homeodomain-like"/>
    <property type="match status" value="1"/>
</dbReference>
<dbReference type="SMART" id="SM00382">
    <property type="entry name" value="AAA"/>
    <property type="match status" value="1"/>
</dbReference>
<gene>
    <name evidence="6" type="ORF">B5G26_11130</name>
</gene>
<dbReference type="GO" id="GO:0005524">
    <property type="term" value="F:ATP binding"/>
    <property type="evidence" value="ECO:0007669"/>
    <property type="project" value="UniProtKB-KW"/>
</dbReference>
<dbReference type="InterPro" id="IPR027417">
    <property type="entry name" value="P-loop_NTPase"/>
</dbReference>
<accession>A0A1Y3U8C3</accession>
<dbReference type="AlphaFoldDB" id="A0A1Y3U8C3"/>
<dbReference type="CDD" id="cd00009">
    <property type="entry name" value="AAA"/>
    <property type="match status" value="1"/>
</dbReference>
<dbReference type="Proteomes" id="UP000195455">
    <property type="component" value="Unassembled WGS sequence"/>
</dbReference>
<proteinExistence type="predicted"/>
<dbReference type="InterPro" id="IPR029016">
    <property type="entry name" value="GAF-like_dom_sf"/>
</dbReference>
<keyword evidence="3" id="KW-0805">Transcription regulation</keyword>
<dbReference type="InterPro" id="IPR009057">
    <property type="entry name" value="Homeodomain-like_sf"/>
</dbReference>
<dbReference type="PROSITE" id="PS50045">
    <property type="entry name" value="SIGMA54_INTERACT_4"/>
    <property type="match status" value="1"/>
</dbReference>
<evidence type="ECO:0000256" key="1">
    <source>
        <dbReference type="ARBA" id="ARBA00022741"/>
    </source>
</evidence>
<feature type="domain" description="Sigma-54 factor interaction" evidence="5">
    <location>
        <begin position="169"/>
        <end position="399"/>
    </location>
</feature>
<evidence type="ECO:0000256" key="4">
    <source>
        <dbReference type="ARBA" id="ARBA00023163"/>
    </source>
</evidence>
<protein>
    <recommendedName>
        <fullName evidence="5">Sigma-54 factor interaction domain-containing protein</fullName>
    </recommendedName>
</protein>
<dbReference type="InterPro" id="IPR002078">
    <property type="entry name" value="Sigma_54_int"/>
</dbReference>
<evidence type="ECO:0000256" key="2">
    <source>
        <dbReference type="ARBA" id="ARBA00022840"/>
    </source>
</evidence>
<organism evidence="6 7">
    <name type="scientific">Anaerotignum lactatifermentans</name>
    <dbReference type="NCBI Taxonomy" id="160404"/>
    <lineage>
        <taxon>Bacteria</taxon>
        <taxon>Bacillati</taxon>
        <taxon>Bacillota</taxon>
        <taxon>Clostridia</taxon>
        <taxon>Lachnospirales</taxon>
        <taxon>Anaerotignaceae</taxon>
        <taxon>Anaerotignum</taxon>
    </lineage>
</organism>
<dbReference type="InterPro" id="IPR025944">
    <property type="entry name" value="Sigma_54_int_dom_CS"/>
</dbReference>
<dbReference type="Pfam" id="PF25601">
    <property type="entry name" value="AAA_lid_14"/>
    <property type="match status" value="1"/>
</dbReference>
<keyword evidence="4" id="KW-0804">Transcription</keyword>
<evidence type="ECO:0000259" key="5">
    <source>
        <dbReference type="PROSITE" id="PS50045"/>
    </source>
</evidence>
<dbReference type="FunFam" id="3.40.50.300:FF:000006">
    <property type="entry name" value="DNA-binding transcriptional regulator NtrC"/>
    <property type="match status" value="1"/>
</dbReference>
<dbReference type="Gene3D" id="1.10.8.60">
    <property type="match status" value="1"/>
</dbReference>
<dbReference type="InterPro" id="IPR025662">
    <property type="entry name" value="Sigma_54_int_dom_ATP-bd_1"/>
</dbReference>
<reference evidence="7" key="1">
    <citation type="submission" date="2017-04" db="EMBL/GenBank/DDBJ databases">
        <title>Function of individual gut microbiota members based on whole genome sequencing of pure cultures obtained from chicken caecum.</title>
        <authorList>
            <person name="Medvecky M."/>
            <person name="Cejkova D."/>
            <person name="Polansky O."/>
            <person name="Karasova D."/>
            <person name="Kubasova T."/>
            <person name="Cizek A."/>
            <person name="Rychlik I."/>
        </authorList>
    </citation>
    <scope>NUCLEOTIDE SEQUENCE [LARGE SCALE GENOMIC DNA]</scope>
    <source>
        <strain evidence="7">An75</strain>
    </source>
</reference>
<sequence>MTGLTPLMKIQPFIQAYVQAIASILEADVTIVDHELIRVAGTGDYLNEIGNAVSHANFFEKILKTGKGGIIRDVNDDSNCVGCEKRAYCKELANLAYPIFQNQTVVGIISIIAFREQQRKNVLENMGKLEEFLKYMSMLLESKLYTDEAKSKLEEQLKAVHTAESAWSFVGDSPKMQEALRIGRKVAKSDSTVFLRGESGTGKEIMAKMIHDLSDRREKLMISINCAAIPENLVESELFGYEEGAFTGARKHGSVGKFELADKSTIFLDEIGDMPLPVQTKLLRVLQEKQVERIGGRKPIPVDIRVICATHKNIEKMVAEGTFREDLYYRLNIIPIELPPLRMRREDLPALITHYIGYYNQKLNKHLEGMEPEALDAMIAYDWPGNVRELKNIVEYLANIVEGTHVTLSDLPDHIALHGSRGAAPRSLDEMMSDYEKRILMRMVKPGASLEEKNHLADTLQVSRATLYRKLKKYDLI</sequence>
<dbReference type="Pfam" id="PF00158">
    <property type="entry name" value="Sigma54_activat"/>
    <property type="match status" value="1"/>
</dbReference>
<dbReference type="Gene3D" id="3.30.450.40">
    <property type="match status" value="1"/>
</dbReference>
<dbReference type="Gene3D" id="1.10.10.60">
    <property type="entry name" value="Homeodomain-like"/>
    <property type="match status" value="1"/>
</dbReference>
<dbReference type="InterPro" id="IPR003593">
    <property type="entry name" value="AAA+_ATPase"/>
</dbReference>
<comment type="caution">
    <text evidence="6">The sequence shown here is derived from an EMBL/GenBank/DDBJ whole genome shotgun (WGS) entry which is preliminary data.</text>
</comment>
<dbReference type="InterPro" id="IPR058031">
    <property type="entry name" value="AAA_lid_NorR"/>
</dbReference>
<keyword evidence="2" id="KW-0067">ATP-binding</keyword>
<name>A0A1Y3U8C3_9FIRM</name>
<dbReference type="Gene3D" id="3.40.50.300">
    <property type="entry name" value="P-loop containing nucleotide triphosphate hydrolases"/>
    <property type="match status" value="1"/>
</dbReference>
<keyword evidence="1" id="KW-0547">Nucleotide-binding</keyword>
<dbReference type="PANTHER" id="PTHR32071">
    <property type="entry name" value="TRANSCRIPTIONAL REGULATORY PROTEIN"/>
    <property type="match status" value="1"/>
</dbReference>